<dbReference type="Proteomes" id="UP000237350">
    <property type="component" value="Unassembled WGS sequence"/>
</dbReference>
<dbReference type="PANTHER" id="PTHR30244:SF42">
    <property type="entry name" value="UDP-2-ACETAMIDO-2-DEOXY-3-OXO-D-GLUCURONATE AMINOTRANSFERASE"/>
    <property type="match status" value="1"/>
</dbReference>
<dbReference type="RefSeq" id="WP_103681190.1">
    <property type="nucleotide sequence ID" value="NZ_LPWH01000123.1"/>
</dbReference>
<keyword evidence="6" id="KW-0808">Transferase</keyword>
<dbReference type="GO" id="GO:0000271">
    <property type="term" value="P:polysaccharide biosynthetic process"/>
    <property type="evidence" value="ECO:0007669"/>
    <property type="project" value="TreeGrafter"/>
</dbReference>
<name>A0A2S4JFZ1_9SPIO</name>
<dbReference type="GO" id="GO:0008483">
    <property type="term" value="F:transaminase activity"/>
    <property type="evidence" value="ECO:0007669"/>
    <property type="project" value="UniProtKB-KW"/>
</dbReference>
<dbReference type="SUPFAM" id="SSF53383">
    <property type="entry name" value="PLP-dependent transferases"/>
    <property type="match status" value="1"/>
</dbReference>
<keyword evidence="7" id="KW-1185">Reference proteome</keyword>
<evidence type="ECO:0000256" key="1">
    <source>
        <dbReference type="ARBA" id="ARBA00022898"/>
    </source>
</evidence>
<proteinExistence type="inferred from homology"/>
<evidence type="ECO:0000256" key="2">
    <source>
        <dbReference type="ARBA" id="ARBA00037999"/>
    </source>
</evidence>
<dbReference type="AlphaFoldDB" id="A0A2S4JFZ1"/>
<keyword evidence="6" id="KW-0032">Aminotransferase</keyword>
<dbReference type="GO" id="GO:0030170">
    <property type="term" value="F:pyridoxal phosphate binding"/>
    <property type="evidence" value="ECO:0007669"/>
    <property type="project" value="UniProtKB-ARBA"/>
</dbReference>
<feature type="modified residue" description="N6-(pyridoxal phosphate)lysine" evidence="4">
    <location>
        <position position="184"/>
    </location>
</feature>
<reference evidence="7" key="1">
    <citation type="submission" date="2015-12" db="EMBL/GenBank/DDBJ databases">
        <authorList>
            <person name="Lodha T.D."/>
            <person name="Chintalapati S."/>
            <person name="Chintalapati V.R."/>
            <person name="Sravanthi T."/>
        </authorList>
    </citation>
    <scope>NUCLEOTIDE SEQUENCE [LARGE SCALE GENOMIC DNA]</scope>
    <source>
        <strain evidence="7">JC133</strain>
    </source>
</reference>
<keyword evidence="1 4" id="KW-0663">Pyridoxal phosphate</keyword>
<comment type="caution">
    <text evidence="6">The sequence shown here is derived from an EMBL/GenBank/DDBJ whole genome shotgun (WGS) entry which is preliminary data.</text>
</comment>
<feature type="active site" description="Proton acceptor" evidence="3">
    <location>
        <position position="184"/>
    </location>
</feature>
<protein>
    <submittedName>
        <fullName evidence="6">Aminotransferase DegT</fullName>
    </submittedName>
</protein>
<evidence type="ECO:0000256" key="3">
    <source>
        <dbReference type="PIRSR" id="PIRSR000390-1"/>
    </source>
</evidence>
<evidence type="ECO:0000313" key="7">
    <source>
        <dbReference type="Proteomes" id="UP000237350"/>
    </source>
</evidence>
<evidence type="ECO:0000256" key="5">
    <source>
        <dbReference type="RuleBase" id="RU004508"/>
    </source>
</evidence>
<dbReference type="Pfam" id="PF01041">
    <property type="entry name" value="DegT_DnrJ_EryC1"/>
    <property type="match status" value="1"/>
</dbReference>
<dbReference type="PANTHER" id="PTHR30244">
    <property type="entry name" value="TRANSAMINASE"/>
    <property type="match status" value="1"/>
</dbReference>
<dbReference type="InterPro" id="IPR015424">
    <property type="entry name" value="PyrdxlP-dep_Trfase"/>
</dbReference>
<dbReference type="EMBL" id="LPWH01000123">
    <property type="protein sequence ID" value="POQ98375.1"/>
    <property type="molecule type" value="Genomic_DNA"/>
</dbReference>
<gene>
    <name evidence="6" type="ORF">AU468_13550</name>
</gene>
<dbReference type="InterPro" id="IPR000653">
    <property type="entry name" value="DegT/StrS_aminotransferase"/>
</dbReference>
<dbReference type="CDD" id="cd00616">
    <property type="entry name" value="AHBA_syn"/>
    <property type="match status" value="1"/>
</dbReference>
<dbReference type="InterPro" id="IPR015422">
    <property type="entry name" value="PyrdxlP-dep_Trfase_small"/>
</dbReference>
<dbReference type="InterPro" id="IPR015421">
    <property type="entry name" value="PyrdxlP-dep_Trfase_major"/>
</dbReference>
<dbReference type="FunFam" id="3.40.640.10:FF:000089">
    <property type="entry name" value="Aminotransferase, DegT/DnrJ/EryC1/StrS family"/>
    <property type="match status" value="1"/>
</dbReference>
<dbReference type="Gene3D" id="3.90.1150.10">
    <property type="entry name" value="Aspartate Aminotransferase, domain 1"/>
    <property type="match status" value="1"/>
</dbReference>
<dbReference type="Gene3D" id="3.40.640.10">
    <property type="entry name" value="Type I PLP-dependent aspartate aminotransferase-like (Major domain)"/>
    <property type="match status" value="1"/>
</dbReference>
<accession>A0A2S4JFZ1</accession>
<evidence type="ECO:0000256" key="4">
    <source>
        <dbReference type="PIRSR" id="PIRSR000390-2"/>
    </source>
</evidence>
<evidence type="ECO:0000313" key="6">
    <source>
        <dbReference type="EMBL" id="POQ98375.1"/>
    </source>
</evidence>
<sequence>MEFVDLKRQYDEYKDEIMAEIQNVLDTTAFINGPALQELEAQLAGHTGVRHAIGCSSGTDALILGMMALGIQRGDEVILPDFSFIATAETVALMAATPVFVDIRPDTYNIDPAAVRAAITDKTVGIIPVSLYGQVADMDEINAIAREHGLWVMEDAAQSYGATYKGSRSGALSKIGTTSFFPAKPLGGYGDGGAVFTDDDELAGRMRMILNHGQRRRYDHAVIGLNARLDTLQAAILKVKLRHFDDEVVRRQQVADWYTAEFTGTQGIVTPVILDHNTSVWAQYTIRVANRPAVQAVLQERGIPTAVHYPIPLHRQDAFADHAQHGVEVPHTEKASAEVLSLPMHPFMTAEDVILVADAVKEAVRG</sequence>
<organism evidence="6 7">
    <name type="scientific">Alkalispirochaeta sphaeroplastigenens</name>
    <dbReference type="NCBI Taxonomy" id="1187066"/>
    <lineage>
        <taxon>Bacteria</taxon>
        <taxon>Pseudomonadati</taxon>
        <taxon>Spirochaetota</taxon>
        <taxon>Spirochaetia</taxon>
        <taxon>Spirochaetales</taxon>
        <taxon>Spirochaetaceae</taxon>
        <taxon>Alkalispirochaeta</taxon>
    </lineage>
</organism>
<dbReference type="PIRSF" id="PIRSF000390">
    <property type="entry name" value="PLP_StrS"/>
    <property type="match status" value="1"/>
</dbReference>
<dbReference type="OrthoDB" id="9810913at2"/>
<comment type="similarity">
    <text evidence="2 5">Belongs to the DegT/DnrJ/EryC1 family.</text>
</comment>